<dbReference type="EMBL" id="CH445329">
    <property type="protein sequence ID" value="EAT88752.1"/>
    <property type="molecule type" value="Genomic_DNA"/>
</dbReference>
<sequence>MARSSPRPLLVAQGFPLPGTTSTSSLPDIAGTPPVPALSYWLPETPSPLSSTAPSSPVNQFLLPLPSEPLFSIASPLLPASPLSMFDYSMSPGFTVSPMSSTFGIGAMSPVSPTFLFSRTPTPTYSDIRKVIFTYGKKLSLANVSVVAAVHMDVKTRQKSSIQEAISTSPGRKESVQHALEELMDRKASIASVLSMGQQRMTMKINFYQWLAVRRWEGMEKDEKSRWGRWRAKKVQGFWKRMVGQKREHEEKQTPERSRIKVLRDAEACL</sequence>
<name>Q0UXG7_PHANO</name>
<dbReference type="InParanoid" id="Q0UXG7"/>
<dbReference type="RefSeq" id="XP_001794105.1">
    <property type="nucleotide sequence ID" value="XM_001794053.1"/>
</dbReference>
<organism evidence="1 2">
    <name type="scientific">Phaeosphaeria nodorum (strain SN15 / ATCC MYA-4574 / FGSC 10173)</name>
    <name type="common">Glume blotch fungus</name>
    <name type="synonym">Parastagonospora nodorum</name>
    <dbReference type="NCBI Taxonomy" id="321614"/>
    <lineage>
        <taxon>Eukaryota</taxon>
        <taxon>Fungi</taxon>
        <taxon>Dikarya</taxon>
        <taxon>Ascomycota</taxon>
        <taxon>Pezizomycotina</taxon>
        <taxon>Dothideomycetes</taxon>
        <taxon>Pleosporomycetidae</taxon>
        <taxon>Pleosporales</taxon>
        <taxon>Pleosporineae</taxon>
        <taxon>Phaeosphaeriaceae</taxon>
        <taxon>Parastagonospora</taxon>
    </lineage>
</organism>
<dbReference type="KEGG" id="pno:SNOG_03547"/>
<dbReference type="AlphaFoldDB" id="Q0UXG7"/>
<reference evidence="2" key="1">
    <citation type="journal article" date="2007" name="Plant Cell">
        <title>Dothideomycete-plant interactions illuminated by genome sequencing and EST analysis of the wheat pathogen Stagonospora nodorum.</title>
        <authorList>
            <person name="Hane J.K."/>
            <person name="Lowe R.G."/>
            <person name="Solomon P.S."/>
            <person name="Tan K.C."/>
            <person name="Schoch C.L."/>
            <person name="Spatafora J.W."/>
            <person name="Crous P.W."/>
            <person name="Kodira C."/>
            <person name="Birren B.W."/>
            <person name="Galagan J.E."/>
            <person name="Torriani S.F."/>
            <person name="McDonald B.A."/>
            <person name="Oliver R.P."/>
        </authorList>
    </citation>
    <scope>NUCLEOTIDE SEQUENCE [LARGE SCALE GENOMIC DNA]</scope>
    <source>
        <strain evidence="2">SN15 / ATCC MYA-4574 / FGSC 10173</strain>
    </source>
</reference>
<protein>
    <submittedName>
        <fullName evidence="1">Uncharacterized protein</fullName>
    </submittedName>
</protein>
<accession>Q0UXG7</accession>
<dbReference type="GeneID" id="5970968"/>
<dbReference type="HOGENOM" id="CLU_1030997_0_0_1"/>
<gene>
    <name evidence="1" type="ORF">SNOG_03547</name>
</gene>
<proteinExistence type="predicted"/>
<dbReference type="Proteomes" id="UP000001055">
    <property type="component" value="Unassembled WGS sequence"/>
</dbReference>
<dbReference type="VEuPathDB" id="FungiDB:JI435_035470"/>
<evidence type="ECO:0000313" key="2">
    <source>
        <dbReference type="Proteomes" id="UP000001055"/>
    </source>
</evidence>
<evidence type="ECO:0000313" key="1">
    <source>
        <dbReference type="EMBL" id="EAT88752.1"/>
    </source>
</evidence>